<dbReference type="SMART" id="SM00079">
    <property type="entry name" value="PBPe"/>
    <property type="match status" value="1"/>
</dbReference>
<dbReference type="GO" id="GO:0015276">
    <property type="term" value="F:ligand-gated monoatomic ion channel activity"/>
    <property type="evidence" value="ECO:0007669"/>
    <property type="project" value="InterPro"/>
</dbReference>
<dbReference type="Gramene" id="PSS00373">
    <property type="protein sequence ID" value="PSS00373"/>
    <property type="gene ID" value="CEY00_Acc24341"/>
</dbReference>
<dbReference type="Gene3D" id="1.10.287.70">
    <property type="match status" value="1"/>
</dbReference>
<keyword evidence="11 13" id="KW-1071">Ligand-gated ion channel</keyword>
<dbReference type="InterPro" id="IPR017103">
    <property type="entry name" value="Iontropic_Glu_rcpt_pln"/>
</dbReference>
<dbReference type="Proteomes" id="UP000241394">
    <property type="component" value="Chromosome LG21"/>
</dbReference>
<dbReference type="FunFam" id="3.40.50.2300:FF:000081">
    <property type="entry name" value="Glutamate receptor"/>
    <property type="match status" value="1"/>
</dbReference>
<evidence type="ECO:0000256" key="16">
    <source>
        <dbReference type="SAM" id="Phobius"/>
    </source>
</evidence>
<comment type="subcellular location">
    <subcellularLocation>
        <location evidence="1">Membrane</location>
        <topology evidence="1">Multi-pass membrane protein</topology>
    </subcellularLocation>
</comment>
<comment type="caution">
    <text evidence="19">The sequence shown here is derived from an EMBL/GenBank/DDBJ whole genome shotgun (WGS) entry which is preliminary data.</text>
</comment>
<dbReference type="GO" id="GO:0007165">
    <property type="term" value="P:signal transduction"/>
    <property type="evidence" value="ECO:0007669"/>
    <property type="project" value="UniProtKB-ARBA"/>
</dbReference>
<dbReference type="EMBL" id="NKQK01000021">
    <property type="protein sequence ID" value="PSS00373.1"/>
    <property type="molecule type" value="Genomic_DNA"/>
</dbReference>
<comment type="similarity">
    <text evidence="2 13">Belongs to the glutamate-gated ion channel (TC 1.A.10.1) family.</text>
</comment>
<keyword evidence="12 13" id="KW-0407">Ion channel</keyword>
<reference evidence="20" key="2">
    <citation type="journal article" date="2018" name="BMC Genomics">
        <title>A manually annotated Actinidia chinensis var. chinensis (kiwifruit) genome highlights the challenges associated with draft genomes and gene prediction in plants.</title>
        <authorList>
            <person name="Pilkington S.M."/>
            <person name="Crowhurst R."/>
            <person name="Hilario E."/>
            <person name="Nardozza S."/>
            <person name="Fraser L."/>
            <person name="Peng Y."/>
            <person name="Gunaseelan K."/>
            <person name="Simpson R."/>
            <person name="Tahir J."/>
            <person name="Deroles S.C."/>
            <person name="Templeton K."/>
            <person name="Luo Z."/>
            <person name="Davy M."/>
            <person name="Cheng C."/>
            <person name="McNeilage M."/>
            <person name="Scaglione D."/>
            <person name="Liu Y."/>
            <person name="Zhang Q."/>
            <person name="Datson P."/>
            <person name="De Silva N."/>
            <person name="Gardiner S.E."/>
            <person name="Bassett H."/>
            <person name="Chagne D."/>
            <person name="McCallum J."/>
            <person name="Dzierzon H."/>
            <person name="Deng C."/>
            <person name="Wang Y.Y."/>
            <person name="Barron L."/>
            <person name="Manako K."/>
            <person name="Bowen J."/>
            <person name="Foster T.M."/>
            <person name="Erridge Z.A."/>
            <person name="Tiffin H."/>
            <person name="Waite C.N."/>
            <person name="Davies K.M."/>
            <person name="Grierson E.P."/>
            <person name="Laing W.A."/>
            <person name="Kirk R."/>
            <person name="Chen X."/>
            <person name="Wood M."/>
            <person name="Montefiori M."/>
            <person name="Brummell D.A."/>
            <person name="Schwinn K.E."/>
            <person name="Catanach A."/>
            <person name="Fullerton C."/>
            <person name="Li D."/>
            <person name="Meiyalaghan S."/>
            <person name="Nieuwenhuizen N."/>
            <person name="Read N."/>
            <person name="Prakash R."/>
            <person name="Hunter D."/>
            <person name="Zhang H."/>
            <person name="McKenzie M."/>
            <person name="Knabel M."/>
            <person name="Harris A."/>
            <person name="Allan A.C."/>
            <person name="Gleave A."/>
            <person name="Chen A."/>
            <person name="Janssen B.J."/>
            <person name="Plunkett B."/>
            <person name="Ampomah-Dwamena C."/>
            <person name="Voogd C."/>
            <person name="Leif D."/>
            <person name="Lafferty D."/>
            <person name="Souleyre E.J.F."/>
            <person name="Varkonyi-Gasic E."/>
            <person name="Gambi F."/>
            <person name="Hanley J."/>
            <person name="Yao J.L."/>
            <person name="Cheung J."/>
            <person name="David K.M."/>
            <person name="Warren B."/>
            <person name="Marsh K."/>
            <person name="Snowden K.C."/>
            <person name="Lin-Wang K."/>
            <person name="Brian L."/>
            <person name="Martinez-Sanchez M."/>
            <person name="Wang M."/>
            <person name="Ileperuma N."/>
            <person name="Macnee N."/>
            <person name="Campin R."/>
            <person name="McAtee P."/>
            <person name="Drummond R.S.M."/>
            <person name="Espley R.V."/>
            <person name="Ireland H.S."/>
            <person name="Wu R."/>
            <person name="Atkinson R.G."/>
            <person name="Karunairetnam S."/>
            <person name="Bulley S."/>
            <person name="Chunkath S."/>
            <person name="Hanley Z."/>
            <person name="Storey R."/>
            <person name="Thrimawithana A.H."/>
            <person name="Thomson S."/>
            <person name="David C."/>
            <person name="Testolin R."/>
            <person name="Huang H."/>
            <person name="Hellens R.P."/>
            <person name="Schaffer R.J."/>
        </authorList>
    </citation>
    <scope>NUCLEOTIDE SEQUENCE [LARGE SCALE GENOMIC DNA]</scope>
    <source>
        <strain evidence="20">cv. Red5</strain>
    </source>
</reference>
<feature type="signal peptide" evidence="17">
    <location>
        <begin position="1"/>
        <end position="18"/>
    </location>
</feature>
<feature type="region of interest" description="Disordered" evidence="15">
    <location>
        <begin position="898"/>
        <end position="939"/>
    </location>
</feature>
<dbReference type="CDD" id="cd13686">
    <property type="entry name" value="GluR_Plant"/>
    <property type="match status" value="1"/>
</dbReference>
<evidence type="ECO:0000256" key="11">
    <source>
        <dbReference type="ARBA" id="ARBA00023286"/>
    </source>
</evidence>
<feature type="transmembrane region" description="Helical" evidence="16">
    <location>
        <begin position="834"/>
        <end position="855"/>
    </location>
</feature>
<evidence type="ECO:0000256" key="3">
    <source>
        <dbReference type="ARBA" id="ARBA00022448"/>
    </source>
</evidence>
<organism evidence="19 20">
    <name type="scientific">Actinidia chinensis var. chinensis</name>
    <name type="common">Chinese soft-hair kiwi</name>
    <dbReference type="NCBI Taxonomy" id="1590841"/>
    <lineage>
        <taxon>Eukaryota</taxon>
        <taxon>Viridiplantae</taxon>
        <taxon>Streptophyta</taxon>
        <taxon>Embryophyta</taxon>
        <taxon>Tracheophyta</taxon>
        <taxon>Spermatophyta</taxon>
        <taxon>Magnoliopsida</taxon>
        <taxon>eudicotyledons</taxon>
        <taxon>Gunneridae</taxon>
        <taxon>Pentapetalae</taxon>
        <taxon>asterids</taxon>
        <taxon>Ericales</taxon>
        <taxon>Actinidiaceae</taxon>
        <taxon>Actinidia</taxon>
    </lineage>
</organism>
<evidence type="ECO:0000256" key="15">
    <source>
        <dbReference type="SAM" id="MobiDB-lite"/>
    </source>
</evidence>
<dbReference type="FunCoup" id="A0A2R6Q1V0">
    <property type="interactions" value="264"/>
</dbReference>
<dbReference type="PANTHER" id="PTHR18966">
    <property type="entry name" value="IONOTROPIC GLUTAMATE RECEPTOR"/>
    <property type="match status" value="1"/>
</dbReference>
<evidence type="ECO:0000256" key="1">
    <source>
        <dbReference type="ARBA" id="ARBA00004141"/>
    </source>
</evidence>
<evidence type="ECO:0000256" key="5">
    <source>
        <dbReference type="ARBA" id="ARBA00022729"/>
    </source>
</evidence>
<proteinExistence type="inferred from homology"/>
<evidence type="ECO:0000256" key="13">
    <source>
        <dbReference type="PIRNR" id="PIRNR037090"/>
    </source>
</evidence>
<feature type="compositionally biased region" description="Polar residues" evidence="15">
    <location>
        <begin position="905"/>
        <end position="939"/>
    </location>
</feature>
<evidence type="ECO:0000313" key="20">
    <source>
        <dbReference type="Proteomes" id="UP000241394"/>
    </source>
</evidence>
<keyword evidence="9 13" id="KW-0675">Receptor</keyword>
<keyword evidence="20" id="KW-1185">Reference proteome</keyword>
<keyword evidence="7 13" id="KW-0406">Ion transport</keyword>
<keyword evidence="6 16" id="KW-1133">Transmembrane helix</keyword>
<keyword evidence="8 13" id="KW-0472">Membrane</keyword>
<evidence type="ECO:0000256" key="17">
    <source>
        <dbReference type="SAM" id="SignalP"/>
    </source>
</evidence>
<dbReference type="InterPro" id="IPR028082">
    <property type="entry name" value="Peripla_BP_I"/>
</dbReference>
<evidence type="ECO:0000256" key="7">
    <source>
        <dbReference type="ARBA" id="ARBA00023065"/>
    </source>
</evidence>
<dbReference type="FunFam" id="3.40.190.10:FF:000175">
    <property type="entry name" value="Glutamate receptor"/>
    <property type="match status" value="1"/>
</dbReference>
<dbReference type="OMA" id="ENYHYIF"/>
<dbReference type="FunFam" id="1.10.287.70:FF:000037">
    <property type="entry name" value="Glutamate receptor"/>
    <property type="match status" value="1"/>
</dbReference>
<dbReference type="Gene3D" id="3.40.190.10">
    <property type="entry name" value="Periplasmic binding protein-like II"/>
    <property type="match status" value="2"/>
</dbReference>
<feature type="transmembrane region" description="Helical" evidence="16">
    <location>
        <begin position="594"/>
        <end position="612"/>
    </location>
</feature>
<dbReference type="InterPro" id="IPR015683">
    <property type="entry name" value="Ionotropic_Glu_rcpt"/>
</dbReference>
<reference evidence="19 20" key="1">
    <citation type="submission" date="2017-07" db="EMBL/GenBank/DDBJ databases">
        <title>An improved, manually edited Actinidia chinensis var. chinensis (kiwifruit) genome highlights the challenges associated with draft genomes and gene prediction in plants.</title>
        <authorList>
            <person name="Pilkington S."/>
            <person name="Crowhurst R."/>
            <person name="Hilario E."/>
            <person name="Nardozza S."/>
            <person name="Fraser L."/>
            <person name="Peng Y."/>
            <person name="Gunaseelan K."/>
            <person name="Simpson R."/>
            <person name="Tahir J."/>
            <person name="Deroles S."/>
            <person name="Templeton K."/>
            <person name="Luo Z."/>
            <person name="Davy M."/>
            <person name="Cheng C."/>
            <person name="Mcneilage M."/>
            <person name="Scaglione D."/>
            <person name="Liu Y."/>
            <person name="Zhang Q."/>
            <person name="Datson P."/>
            <person name="De Silva N."/>
            <person name="Gardiner S."/>
            <person name="Bassett H."/>
            <person name="Chagne D."/>
            <person name="Mccallum J."/>
            <person name="Dzierzon H."/>
            <person name="Deng C."/>
            <person name="Wang Y.-Y."/>
            <person name="Barron N."/>
            <person name="Manako K."/>
            <person name="Bowen J."/>
            <person name="Foster T."/>
            <person name="Erridge Z."/>
            <person name="Tiffin H."/>
            <person name="Waite C."/>
            <person name="Davies K."/>
            <person name="Grierson E."/>
            <person name="Laing W."/>
            <person name="Kirk R."/>
            <person name="Chen X."/>
            <person name="Wood M."/>
            <person name="Montefiori M."/>
            <person name="Brummell D."/>
            <person name="Schwinn K."/>
            <person name="Catanach A."/>
            <person name="Fullerton C."/>
            <person name="Li D."/>
            <person name="Meiyalaghan S."/>
            <person name="Nieuwenhuizen N."/>
            <person name="Read N."/>
            <person name="Prakash R."/>
            <person name="Hunter D."/>
            <person name="Zhang H."/>
            <person name="Mckenzie M."/>
            <person name="Knabel M."/>
            <person name="Harris A."/>
            <person name="Allan A."/>
            <person name="Chen A."/>
            <person name="Janssen B."/>
            <person name="Plunkett B."/>
            <person name="Dwamena C."/>
            <person name="Voogd C."/>
            <person name="Leif D."/>
            <person name="Lafferty D."/>
            <person name="Souleyre E."/>
            <person name="Varkonyi-Gasic E."/>
            <person name="Gambi F."/>
            <person name="Hanley J."/>
            <person name="Yao J.-L."/>
            <person name="Cheung J."/>
            <person name="David K."/>
            <person name="Warren B."/>
            <person name="Marsh K."/>
            <person name="Snowden K."/>
            <person name="Lin-Wang K."/>
            <person name="Brian L."/>
            <person name="Martinez-Sanchez M."/>
            <person name="Wang M."/>
            <person name="Ileperuma N."/>
            <person name="Macnee N."/>
            <person name="Campin R."/>
            <person name="Mcatee P."/>
            <person name="Drummond R."/>
            <person name="Espley R."/>
            <person name="Ireland H."/>
            <person name="Wu R."/>
            <person name="Atkinson R."/>
            <person name="Karunairetnam S."/>
            <person name="Bulley S."/>
            <person name="Chunkath S."/>
            <person name="Hanley Z."/>
            <person name="Storey R."/>
            <person name="Thrimawithana A."/>
            <person name="Thomson S."/>
            <person name="David C."/>
            <person name="Testolin R."/>
        </authorList>
    </citation>
    <scope>NUCLEOTIDE SEQUENCE [LARGE SCALE GENOMIC DNA]</scope>
    <source>
        <strain evidence="20">cv. Red5</strain>
        <tissue evidence="19">Young leaf</tissue>
    </source>
</reference>
<feature type="transmembrane region" description="Helical" evidence="16">
    <location>
        <begin position="650"/>
        <end position="670"/>
    </location>
</feature>
<dbReference type="PIRSF" id="PIRSF037090">
    <property type="entry name" value="Iontro_Glu-like_rcpt_pln"/>
    <property type="match status" value="1"/>
</dbReference>
<dbReference type="GO" id="GO:1901701">
    <property type="term" value="P:cellular response to oxygen-containing compound"/>
    <property type="evidence" value="ECO:0007669"/>
    <property type="project" value="UniProtKB-ARBA"/>
</dbReference>
<feature type="domain" description="Ionotropic glutamate receptor C-terminal" evidence="18">
    <location>
        <begin position="472"/>
        <end position="814"/>
    </location>
</feature>
<dbReference type="InterPro" id="IPR019594">
    <property type="entry name" value="Glu/Gly-bd"/>
</dbReference>
<evidence type="ECO:0000259" key="18">
    <source>
        <dbReference type="SMART" id="SM00079"/>
    </source>
</evidence>
<dbReference type="Gene3D" id="3.40.50.2300">
    <property type="match status" value="2"/>
</dbReference>
<dbReference type="InParanoid" id="A0A2R6Q1V0"/>
<keyword evidence="4 16" id="KW-0812">Transmembrane</keyword>
<evidence type="ECO:0000256" key="2">
    <source>
        <dbReference type="ARBA" id="ARBA00008685"/>
    </source>
</evidence>
<dbReference type="CDD" id="cd19990">
    <property type="entry name" value="PBP1_GABAb_receptor_plant"/>
    <property type="match status" value="1"/>
</dbReference>
<evidence type="ECO:0000256" key="12">
    <source>
        <dbReference type="ARBA" id="ARBA00023303"/>
    </source>
</evidence>
<evidence type="ECO:0000256" key="14">
    <source>
        <dbReference type="PIRSR" id="PIRSR037090-50"/>
    </source>
</evidence>
<comment type="function">
    <text evidence="13">Glutamate-gated receptor that probably acts as non-selective cation channel.</text>
</comment>
<feature type="disulfide bond" evidence="14">
    <location>
        <begin position="763"/>
        <end position="817"/>
    </location>
</feature>
<dbReference type="SUPFAM" id="SSF53822">
    <property type="entry name" value="Periplasmic binding protein-like I"/>
    <property type="match status" value="1"/>
</dbReference>
<keyword evidence="5 17" id="KW-0732">Signal</keyword>
<dbReference type="STRING" id="1590841.A0A2R6Q1V0"/>
<gene>
    <name evidence="19" type="ORF">CEY00_Acc24341</name>
</gene>
<evidence type="ECO:0000313" key="19">
    <source>
        <dbReference type="EMBL" id="PSS00373.1"/>
    </source>
</evidence>
<dbReference type="Pfam" id="PF00060">
    <property type="entry name" value="Lig_chan"/>
    <property type="match status" value="1"/>
</dbReference>
<dbReference type="FunFam" id="3.40.190.10:FF:000054">
    <property type="entry name" value="Glutamate receptor"/>
    <property type="match status" value="1"/>
</dbReference>
<evidence type="ECO:0000256" key="10">
    <source>
        <dbReference type="ARBA" id="ARBA00023180"/>
    </source>
</evidence>
<feature type="chain" id="PRO_5015321657" description="Glutamate receptor" evidence="17">
    <location>
        <begin position="19"/>
        <end position="939"/>
    </location>
</feature>
<dbReference type="OrthoDB" id="5984008at2759"/>
<accession>A0A2R6Q1V0</accession>
<dbReference type="Pfam" id="PF10613">
    <property type="entry name" value="Lig_chan-Glu_bd"/>
    <property type="match status" value="1"/>
</dbReference>
<dbReference type="GO" id="GO:0009611">
    <property type="term" value="P:response to wounding"/>
    <property type="evidence" value="ECO:0007669"/>
    <property type="project" value="UniProtKB-ARBA"/>
</dbReference>
<dbReference type="SUPFAM" id="SSF53850">
    <property type="entry name" value="Periplasmic binding protein-like II"/>
    <property type="match status" value="1"/>
</dbReference>
<evidence type="ECO:0000256" key="4">
    <source>
        <dbReference type="ARBA" id="ARBA00022692"/>
    </source>
</evidence>
<dbReference type="GO" id="GO:0016020">
    <property type="term" value="C:membrane"/>
    <property type="evidence" value="ECO:0007669"/>
    <property type="project" value="UniProtKB-SubCell"/>
</dbReference>
<keyword evidence="14" id="KW-1015">Disulfide bond</keyword>
<evidence type="ECO:0000256" key="8">
    <source>
        <dbReference type="ARBA" id="ARBA00023136"/>
    </source>
</evidence>
<dbReference type="InterPro" id="IPR044440">
    <property type="entry name" value="GABAb_receptor_plant_PBP1"/>
</dbReference>
<keyword evidence="10" id="KW-0325">Glycoprotein</keyword>
<protein>
    <recommendedName>
        <fullName evidence="13">Glutamate receptor</fullName>
    </recommendedName>
</protein>
<keyword evidence="3 13" id="KW-0813">Transport</keyword>
<sequence>MNLIWVVLLLMVFNNGHFSNGVGTNTSNRPEVLNIGCMLSFHSEIGRVGKVSLEAAVKDVNSDPAVLRGTELRLTMHDINYSGFMAMTEALQFMGTDTVAIIGSLSSISAHVIAYIANELQVPLLSFAATDPTLSSLQYPFFVRTTLNDMYQMAAIADIVEYFEWREVIAIYVDDDYGRNGIAALADQLAKKRCQISYKAPLKAQASRTDITDVLVKVALAESRILVIHATPIWGLTVLDVAQYLGMMGSGYVWIATNWLSTILDTDSPLPLETMENIQGFITLRMYTPDSERKRNFISRWKNLTRNQTANGPMGLNTYGLYAYDTVWVLARAMDAFFDQGGNISFSNNSRLSELNRGSLHLDAMTIFNGGKLLRDNILQANLTGLTGPIRFGSDRSLLFPAYEVVNVISTTRRIGYWSNYSGLSVVPPDMLYTKLPNRSSSNQQLHDVIWPGQTTEKPRGWVFPNNGRLLRIGVPNRVSYREFIGIVPGTDTFKGYCIDVFNAALILLPYAVPHKLIPFGDGLNNPSNTELVRLITAGVYDAAIGDIAIITERTRMVDFTQPYIESGLVVVAPVKKMMNSNAMSFLRPFSRNMWLVTGAFFLIVGVVVWILEHRMNDEFRGPPRRQIVTIVWFSCSTWFNSHRESTISALGRIVLVIWLFVVLIINSSYTASLTSILTVQQLSSRVKGIETLRTTNDPIGYQQGSFTGDYLTNEFGIHESRLIPLNSPEDYAEALRKGPKNGGVAAVVDQRAYIELFLSTRCEFSIVGHEFTKNGWGFAFPRDSPLAVDMSTAILKLSEDGELQRIHDKWLMRSACISQGAKLETDRLQLRSFSGLFLACGLTCLLALFVYFSLMIRKFCRHYAEESESVGSSSRSARLQTFLKFVDEKEEETKKRSKRRQLEWASSRNSGCKELPSTSNSSRVELSSNRSVSLGSGV</sequence>
<evidence type="ECO:0000256" key="9">
    <source>
        <dbReference type="ARBA" id="ARBA00023170"/>
    </source>
</evidence>
<dbReference type="InterPro" id="IPR001320">
    <property type="entry name" value="Iontro_rcpt_C"/>
</dbReference>
<dbReference type="AlphaFoldDB" id="A0A2R6Q1V0"/>
<dbReference type="InterPro" id="IPR001828">
    <property type="entry name" value="ANF_lig-bd_rcpt"/>
</dbReference>
<evidence type="ECO:0000256" key="6">
    <source>
        <dbReference type="ARBA" id="ARBA00022989"/>
    </source>
</evidence>
<name>A0A2R6Q1V0_ACTCC</name>
<dbReference type="Pfam" id="PF01094">
    <property type="entry name" value="ANF_receptor"/>
    <property type="match status" value="1"/>
</dbReference>